<evidence type="ECO:0000256" key="1">
    <source>
        <dbReference type="SAM" id="Coils"/>
    </source>
</evidence>
<dbReference type="EMBL" id="SRMA01016686">
    <property type="protein sequence ID" value="TRZ03008.1"/>
    <property type="molecule type" value="Genomic_DNA"/>
</dbReference>
<dbReference type="AlphaFoldDB" id="A0A553RLF0"/>
<dbReference type="Proteomes" id="UP000316079">
    <property type="component" value="Unassembled WGS sequence"/>
</dbReference>
<feature type="coiled-coil region" evidence="1">
    <location>
        <begin position="290"/>
        <end position="317"/>
    </location>
</feature>
<keyword evidence="1" id="KW-0175">Coiled coil</keyword>
<feature type="non-terminal residue" evidence="2">
    <location>
        <position position="341"/>
    </location>
</feature>
<sequence>MVSDAAGDTFQLNQCPSCISASQCVPVIVSRLRSEDGSFGKLQAQNLVPLLLDAQDVLPHRGFPRMDQPSLKWIQNPTAAQAERSRSSRSLISAFENKTFRSEAFRLLKELQTIKQKDGAGDFQGAEEDVRFGSLKRSLEQARMEVSQEDDKALQLLHDIREQSNKLQEIKEQEYEAQLEEMRVSIRQLEENLSAARRRSDLYESELKESRQTSEELKRKATEYQQKIQKAKEQGKAEMEELLTKLQKTNAEQQVKIEELQEKLVKGTEPELKLHFVVAVKASTEATELLQSVRQTKERIERDLEQNQVKRLELVERRETKLKDDIQTKSQQIQQMADKIM</sequence>
<protein>
    <submittedName>
        <fullName evidence="2">Uncharacterized protein</fullName>
    </submittedName>
</protein>
<keyword evidence="3" id="KW-1185">Reference proteome</keyword>
<gene>
    <name evidence="2" type="ORF">DNTS_002207</name>
</gene>
<accession>A0A553RLF0</accession>
<organism evidence="2 3">
    <name type="scientific">Danionella cerebrum</name>
    <dbReference type="NCBI Taxonomy" id="2873325"/>
    <lineage>
        <taxon>Eukaryota</taxon>
        <taxon>Metazoa</taxon>
        <taxon>Chordata</taxon>
        <taxon>Craniata</taxon>
        <taxon>Vertebrata</taxon>
        <taxon>Euteleostomi</taxon>
        <taxon>Actinopterygii</taxon>
        <taxon>Neopterygii</taxon>
        <taxon>Teleostei</taxon>
        <taxon>Ostariophysi</taxon>
        <taxon>Cypriniformes</taxon>
        <taxon>Danionidae</taxon>
        <taxon>Danioninae</taxon>
        <taxon>Danionella</taxon>
    </lineage>
</organism>
<dbReference type="STRING" id="623744.A0A553RLF0"/>
<feature type="coiled-coil region" evidence="1">
    <location>
        <begin position="153"/>
        <end position="263"/>
    </location>
</feature>
<name>A0A553RLF0_9TELE</name>
<reference evidence="2 3" key="1">
    <citation type="journal article" date="2019" name="Sci. Data">
        <title>Hybrid genome assembly and annotation of Danionella translucida.</title>
        <authorList>
            <person name="Kadobianskyi M."/>
            <person name="Schulze L."/>
            <person name="Schuelke M."/>
            <person name="Judkewitz B."/>
        </authorList>
    </citation>
    <scope>NUCLEOTIDE SEQUENCE [LARGE SCALE GENOMIC DNA]</scope>
    <source>
        <strain evidence="2 3">Bolton</strain>
    </source>
</reference>
<comment type="caution">
    <text evidence="2">The sequence shown here is derived from an EMBL/GenBank/DDBJ whole genome shotgun (WGS) entry which is preliminary data.</text>
</comment>
<evidence type="ECO:0000313" key="3">
    <source>
        <dbReference type="Proteomes" id="UP000316079"/>
    </source>
</evidence>
<evidence type="ECO:0000313" key="2">
    <source>
        <dbReference type="EMBL" id="TRZ03008.1"/>
    </source>
</evidence>
<proteinExistence type="predicted"/>
<dbReference type="OrthoDB" id="8818853at2759"/>